<dbReference type="AlphaFoldDB" id="A0A068VIH7"/>
<protein>
    <submittedName>
        <fullName evidence="1">DH200=94 genomic scaffold, scaffold_511</fullName>
    </submittedName>
</protein>
<gene>
    <name evidence="1" type="ORF">GSCOC_T00003817001</name>
</gene>
<dbReference type="Gramene" id="CDP19478">
    <property type="protein sequence ID" value="CDP19478"/>
    <property type="gene ID" value="GSCOC_T00003817001"/>
</dbReference>
<dbReference type="InParanoid" id="A0A068VIH7"/>
<reference evidence="2" key="1">
    <citation type="journal article" date="2014" name="Science">
        <title>The coffee genome provides insight into the convergent evolution of caffeine biosynthesis.</title>
        <authorList>
            <person name="Denoeud F."/>
            <person name="Carretero-Paulet L."/>
            <person name="Dereeper A."/>
            <person name="Droc G."/>
            <person name="Guyot R."/>
            <person name="Pietrella M."/>
            <person name="Zheng C."/>
            <person name="Alberti A."/>
            <person name="Anthony F."/>
            <person name="Aprea G."/>
            <person name="Aury J.M."/>
            <person name="Bento P."/>
            <person name="Bernard M."/>
            <person name="Bocs S."/>
            <person name="Campa C."/>
            <person name="Cenci A."/>
            <person name="Combes M.C."/>
            <person name="Crouzillat D."/>
            <person name="Da Silva C."/>
            <person name="Daddiego L."/>
            <person name="De Bellis F."/>
            <person name="Dussert S."/>
            <person name="Garsmeur O."/>
            <person name="Gayraud T."/>
            <person name="Guignon V."/>
            <person name="Jahn K."/>
            <person name="Jamilloux V."/>
            <person name="Joet T."/>
            <person name="Labadie K."/>
            <person name="Lan T."/>
            <person name="Leclercq J."/>
            <person name="Lepelley M."/>
            <person name="Leroy T."/>
            <person name="Li L.T."/>
            <person name="Librado P."/>
            <person name="Lopez L."/>
            <person name="Munoz A."/>
            <person name="Noel B."/>
            <person name="Pallavicini A."/>
            <person name="Perrotta G."/>
            <person name="Poncet V."/>
            <person name="Pot D."/>
            <person name="Priyono X."/>
            <person name="Rigoreau M."/>
            <person name="Rouard M."/>
            <person name="Rozas J."/>
            <person name="Tranchant-Dubreuil C."/>
            <person name="VanBuren R."/>
            <person name="Zhang Q."/>
            <person name="Andrade A.C."/>
            <person name="Argout X."/>
            <person name="Bertrand B."/>
            <person name="de Kochko A."/>
            <person name="Graziosi G."/>
            <person name="Henry R.J."/>
            <person name="Jayarama X."/>
            <person name="Ming R."/>
            <person name="Nagai C."/>
            <person name="Rounsley S."/>
            <person name="Sankoff D."/>
            <person name="Giuliano G."/>
            <person name="Albert V.A."/>
            <person name="Wincker P."/>
            <person name="Lashermes P."/>
        </authorList>
    </citation>
    <scope>NUCLEOTIDE SEQUENCE [LARGE SCALE GENOMIC DNA]</scope>
    <source>
        <strain evidence="2">cv. DH200-94</strain>
    </source>
</reference>
<dbReference type="Proteomes" id="UP000295252">
    <property type="component" value="Unassembled WGS sequence"/>
</dbReference>
<sequence>MLSLRCKNSVVPKAWLRDGRLSGNLVMTGNILLNGRKRRLDYGGVVSSSGKLQNKFFVLPSTCHPTKSKILIENLIDKIFFKIFDNFLFLFLLSWKNKS</sequence>
<organism evidence="1 2">
    <name type="scientific">Coffea canephora</name>
    <name type="common">Robusta coffee</name>
    <dbReference type="NCBI Taxonomy" id="49390"/>
    <lineage>
        <taxon>Eukaryota</taxon>
        <taxon>Viridiplantae</taxon>
        <taxon>Streptophyta</taxon>
        <taxon>Embryophyta</taxon>
        <taxon>Tracheophyta</taxon>
        <taxon>Spermatophyta</taxon>
        <taxon>Magnoliopsida</taxon>
        <taxon>eudicotyledons</taxon>
        <taxon>Gunneridae</taxon>
        <taxon>Pentapetalae</taxon>
        <taxon>asterids</taxon>
        <taxon>lamiids</taxon>
        <taxon>Gentianales</taxon>
        <taxon>Rubiaceae</taxon>
        <taxon>Ixoroideae</taxon>
        <taxon>Gardenieae complex</taxon>
        <taxon>Bertiereae - Coffeeae clade</taxon>
        <taxon>Coffeeae</taxon>
        <taxon>Coffea</taxon>
    </lineage>
</organism>
<evidence type="ECO:0000313" key="2">
    <source>
        <dbReference type="Proteomes" id="UP000295252"/>
    </source>
</evidence>
<keyword evidence="2" id="KW-1185">Reference proteome</keyword>
<proteinExistence type="predicted"/>
<dbReference type="EMBL" id="HG739595">
    <property type="protein sequence ID" value="CDP19478.1"/>
    <property type="molecule type" value="Genomic_DNA"/>
</dbReference>
<accession>A0A068VIH7</accession>
<evidence type="ECO:0000313" key="1">
    <source>
        <dbReference type="EMBL" id="CDP19478.1"/>
    </source>
</evidence>
<name>A0A068VIH7_COFCA</name>